<reference evidence="2 3" key="1">
    <citation type="submission" date="2018-11" db="EMBL/GenBank/DDBJ databases">
        <title>Genome sequences of Brenneria nigrifluens and Brenneria rubrifaciens.</title>
        <authorList>
            <person name="Poret-Peterson A.T."/>
            <person name="McClean A.E."/>
            <person name="Kluepfel D.A."/>
        </authorList>
    </citation>
    <scope>NUCLEOTIDE SEQUENCE [LARGE SCALE GENOMIC DNA]</scope>
    <source>
        <strain evidence="2 3">6D370</strain>
    </source>
</reference>
<gene>
    <name evidence="2" type="ORF">EH207_01610</name>
</gene>
<accession>A0A4P8QKK4</accession>
<protein>
    <submittedName>
        <fullName evidence="2">Uncharacterized protein</fullName>
    </submittedName>
</protein>
<evidence type="ECO:0000313" key="3">
    <source>
        <dbReference type="Proteomes" id="UP000299580"/>
    </source>
</evidence>
<dbReference type="AlphaFoldDB" id="A0A4P8QKK4"/>
<dbReference type="Proteomes" id="UP000299580">
    <property type="component" value="Chromosome"/>
</dbReference>
<evidence type="ECO:0000256" key="1">
    <source>
        <dbReference type="SAM" id="MobiDB-lite"/>
    </source>
</evidence>
<dbReference type="RefSeq" id="WP_137712450.1">
    <property type="nucleotide sequence ID" value="NZ_JBHRVE010000003.1"/>
</dbReference>
<proteinExistence type="predicted"/>
<dbReference type="KEGG" id="brb:EH207_01610"/>
<feature type="region of interest" description="Disordered" evidence="1">
    <location>
        <begin position="54"/>
        <end position="73"/>
    </location>
</feature>
<sequence>MAAGATGLPANKRTAADTGRRINHSADFLNVAAIAHIMWKSLAADRRVIVSDEAYSPPAGSSGDTLLRLEQER</sequence>
<evidence type="ECO:0000313" key="2">
    <source>
        <dbReference type="EMBL" id="QCR07368.1"/>
    </source>
</evidence>
<keyword evidence="3" id="KW-1185">Reference proteome</keyword>
<name>A0A4P8QKK4_9GAMM</name>
<dbReference type="EMBL" id="CP034035">
    <property type="protein sequence ID" value="QCR07368.1"/>
    <property type="molecule type" value="Genomic_DNA"/>
</dbReference>
<organism evidence="2 3">
    <name type="scientific">Brenneria rubrifaciens</name>
    <dbReference type="NCBI Taxonomy" id="55213"/>
    <lineage>
        <taxon>Bacteria</taxon>
        <taxon>Pseudomonadati</taxon>
        <taxon>Pseudomonadota</taxon>
        <taxon>Gammaproteobacteria</taxon>
        <taxon>Enterobacterales</taxon>
        <taxon>Pectobacteriaceae</taxon>
        <taxon>Brenneria</taxon>
    </lineage>
</organism>